<name>E6PFA4_9ZZZZ</name>
<comment type="caution">
    <text evidence="2">The sequence shown here is derived from an EMBL/GenBank/DDBJ whole genome shotgun (WGS) entry which is preliminary data.</text>
</comment>
<dbReference type="EMBL" id="CABL01000005">
    <property type="protein sequence ID" value="CBH75140.1"/>
    <property type="molecule type" value="Genomic_DNA"/>
</dbReference>
<evidence type="ECO:0000313" key="2">
    <source>
        <dbReference type="EMBL" id="CBH75140.1"/>
    </source>
</evidence>
<reference evidence="2" key="1">
    <citation type="submission" date="2009-10" db="EMBL/GenBank/DDBJ databases">
        <title>Diversity of trophic interactions inside an arsenic-rich microbial ecosystem.</title>
        <authorList>
            <person name="Bertin P.N."/>
            <person name="Heinrich-Salmeron A."/>
            <person name="Pelletier E."/>
            <person name="Goulhen-Chollet F."/>
            <person name="Arsene-Ploetze F."/>
            <person name="Gallien S."/>
            <person name="Calteau A."/>
            <person name="Vallenet D."/>
            <person name="Casiot C."/>
            <person name="Chane-Woon-Ming B."/>
            <person name="Giloteaux L."/>
            <person name="Barakat M."/>
            <person name="Bonnefoy V."/>
            <person name="Bruneel O."/>
            <person name="Chandler M."/>
            <person name="Cleiss J."/>
            <person name="Duran R."/>
            <person name="Elbaz-Poulichet F."/>
            <person name="Fonknechten N."/>
            <person name="Lauga B."/>
            <person name="Mornico D."/>
            <person name="Ortet P."/>
            <person name="Schaeffer C."/>
            <person name="Siguier P."/>
            <person name="Alexander Thil Smith A."/>
            <person name="Van Dorsselaer A."/>
            <person name="Weissenbach J."/>
            <person name="Medigue C."/>
            <person name="Le Paslier D."/>
        </authorList>
    </citation>
    <scope>NUCLEOTIDE SEQUENCE</scope>
</reference>
<feature type="compositionally biased region" description="Basic residues" evidence="1">
    <location>
        <begin position="18"/>
        <end position="27"/>
    </location>
</feature>
<proteinExistence type="predicted"/>
<accession>E6PFA4</accession>
<sequence length="155" mass="17144">MGDHAGAGALSSISNAVGRHRTRRRSPVRAGGGGFLYLRDENAVVPVLGRESGLPPRGMPKNFMLAWLLVMLNHSDLHGYEIMKTLRCQHRSQFALSGAPSPRTRWLYFVMVGLAGVWPGAARLPNYRDRTLDARVMERGARTVSLAPRIVLRTL</sequence>
<feature type="region of interest" description="Disordered" evidence="1">
    <location>
        <begin position="1"/>
        <end position="28"/>
    </location>
</feature>
<dbReference type="AlphaFoldDB" id="E6PFA4"/>
<gene>
    <name evidence="2" type="ORF">CARN1_0315</name>
</gene>
<organism evidence="2">
    <name type="scientific">mine drainage metagenome</name>
    <dbReference type="NCBI Taxonomy" id="410659"/>
    <lineage>
        <taxon>unclassified sequences</taxon>
        <taxon>metagenomes</taxon>
        <taxon>ecological metagenomes</taxon>
    </lineage>
</organism>
<protein>
    <submittedName>
        <fullName evidence="2">Uncharacterized protein</fullName>
    </submittedName>
</protein>
<evidence type="ECO:0000256" key="1">
    <source>
        <dbReference type="SAM" id="MobiDB-lite"/>
    </source>
</evidence>